<reference evidence="1" key="1">
    <citation type="submission" date="2013-05" db="EMBL/GenBank/DDBJ databases">
        <authorList>
            <person name="Yim A.K.Y."/>
            <person name="Chan T.F."/>
            <person name="Ji K.M."/>
            <person name="Liu X.Y."/>
            <person name="Zhou J.W."/>
            <person name="Li R.Q."/>
            <person name="Yang K.Y."/>
            <person name="Li J."/>
            <person name="Li M."/>
            <person name="Law P.T.W."/>
            <person name="Wu Y.L."/>
            <person name="Cai Z.L."/>
            <person name="Qin H."/>
            <person name="Bao Y."/>
            <person name="Leung R.K.K."/>
            <person name="Ng P.K.S."/>
            <person name="Zou J."/>
            <person name="Zhong X.J."/>
            <person name="Ran P.X."/>
            <person name="Zhong N.S."/>
            <person name="Liu Z.G."/>
            <person name="Tsui S.K.W."/>
        </authorList>
    </citation>
    <scope>NUCLEOTIDE SEQUENCE</scope>
    <source>
        <strain evidence="1">Derf</strain>
        <tissue evidence="1">Whole organism</tissue>
    </source>
</reference>
<accession>A0A922I365</accession>
<name>A0A922I365_DERFA</name>
<protein>
    <submittedName>
        <fullName evidence="1">Uncharacterized protein</fullName>
    </submittedName>
</protein>
<reference evidence="1" key="2">
    <citation type="journal article" date="2022" name="Res Sq">
        <title>Comparative Genomics Reveals Insights into the Divergent Evolution of Astigmatic Mites and Household Pest Adaptations.</title>
        <authorList>
            <person name="Xiong Q."/>
            <person name="Wan A.T.-Y."/>
            <person name="Liu X.-Y."/>
            <person name="Fung C.S.-H."/>
            <person name="Xiao X."/>
            <person name="Malainual N."/>
            <person name="Hou J."/>
            <person name="Wang L."/>
            <person name="Wang M."/>
            <person name="Yang K."/>
            <person name="Cui Y."/>
            <person name="Leung E."/>
            <person name="Nong W."/>
            <person name="Shin S.-K."/>
            <person name="Au S."/>
            <person name="Jeong K.Y."/>
            <person name="Chew F.T."/>
            <person name="Hui J."/>
            <person name="Leung T.F."/>
            <person name="Tungtrongchitr A."/>
            <person name="Zhong N."/>
            <person name="Liu Z."/>
            <person name="Tsui S."/>
        </authorList>
    </citation>
    <scope>NUCLEOTIDE SEQUENCE</scope>
    <source>
        <strain evidence="1">Derf</strain>
        <tissue evidence="1">Whole organism</tissue>
    </source>
</reference>
<proteinExistence type="predicted"/>
<organism evidence="1 2">
    <name type="scientific">Dermatophagoides farinae</name>
    <name type="common">American house dust mite</name>
    <dbReference type="NCBI Taxonomy" id="6954"/>
    <lineage>
        <taxon>Eukaryota</taxon>
        <taxon>Metazoa</taxon>
        <taxon>Ecdysozoa</taxon>
        <taxon>Arthropoda</taxon>
        <taxon>Chelicerata</taxon>
        <taxon>Arachnida</taxon>
        <taxon>Acari</taxon>
        <taxon>Acariformes</taxon>
        <taxon>Sarcoptiformes</taxon>
        <taxon>Astigmata</taxon>
        <taxon>Psoroptidia</taxon>
        <taxon>Analgoidea</taxon>
        <taxon>Pyroglyphidae</taxon>
        <taxon>Dermatophagoidinae</taxon>
        <taxon>Dermatophagoides</taxon>
    </lineage>
</organism>
<dbReference type="Proteomes" id="UP000790347">
    <property type="component" value="Unassembled WGS sequence"/>
</dbReference>
<dbReference type="AlphaFoldDB" id="A0A922I365"/>
<gene>
    <name evidence="1" type="ORF">DERF_008876</name>
</gene>
<sequence>MDPNYKLKINLTLMLNDVFYFLSFTIEFERIYQSGIDKPISNSSGCLIKKIDLFREQSKIDSPDNQSNIPAYWPFPIK</sequence>
<evidence type="ECO:0000313" key="1">
    <source>
        <dbReference type="EMBL" id="KAH9518287.1"/>
    </source>
</evidence>
<dbReference type="EMBL" id="ASGP02000003">
    <property type="protein sequence ID" value="KAH9518287.1"/>
    <property type="molecule type" value="Genomic_DNA"/>
</dbReference>
<evidence type="ECO:0000313" key="2">
    <source>
        <dbReference type="Proteomes" id="UP000790347"/>
    </source>
</evidence>
<keyword evidence="2" id="KW-1185">Reference proteome</keyword>
<comment type="caution">
    <text evidence="1">The sequence shown here is derived from an EMBL/GenBank/DDBJ whole genome shotgun (WGS) entry which is preliminary data.</text>
</comment>